<dbReference type="EMBL" id="JADNYJ010000020">
    <property type="protein sequence ID" value="KAF8905941.1"/>
    <property type="molecule type" value="Genomic_DNA"/>
</dbReference>
<evidence type="ECO:0000256" key="1">
    <source>
        <dbReference type="SAM" id="Phobius"/>
    </source>
</evidence>
<dbReference type="InterPro" id="IPR045340">
    <property type="entry name" value="DUF6533"/>
</dbReference>
<feature type="transmembrane region" description="Helical" evidence="1">
    <location>
        <begin position="123"/>
        <end position="141"/>
    </location>
</feature>
<evidence type="ECO:0000259" key="2">
    <source>
        <dbReference type="Pfam" id="PF20151"/>
    </source>
</evidence>
<sequence>MDAYLSTGLVSNIKDLRILSYMWLSATVCLILDTLHNLPEEEVHIWRRKRSITKFLYFVTRYWTLGCMVINTIANSTVQMSLEVCNMFLIFASTLGGTTIPSMSVDFNLAFRVVALHSGGTKLKTFLAFLLVVELSLQMYVGLKISKALSKEAFLAPAGLPLPGCLSSASIASSLPAWVVNIGVTGMGYAFCKHQVQLLK</sequence>
<proteinExistence type="predicted"/>
<keyword evidence="4" id="KW-1185">Reference proteome</keyword>
<name>A0A9P5NW56_GYMJU</name>
<gene>
    <name evidence="3" type="ORF">CPB84DRAFT_534716</name>
</gene>
<dbReference type="OrthoDB" id="3350812at2759"/>
<reference evidence="3" key="1">
    <citation type="submission" date="2020-11" db="EMBL/GenBank/DDBJ databases">
        <authorList>
            <consortium name="DOE Joint Genome Institute"/>
            <person name="Ahrendt S."/>
            <person name="Riley R."/>
            <person name="Andreopoulos W."/>
            <person name="LaButti K."/>
            <person name="Pangilinan J."/>
            <person name="Ruiz-duenas F.J."/>
            <person name="Barrasa J.M."/>
            <person name="Sanchez-Garcia M."/>
            <person name="Camarero S."/>
            <person name="Miyauchi S."/>
            <person name="Serrano A."/>
            <person name="Linde D."/>
            <person name="Babiker R."/>
            <person name="Drula E."/>
            <person name="Ayuso-Fernandez I."/>
            <person name="Pacheco R."/>
            <person name="Padilla G."/>
            <person name="Ferreira P."/>
            <person name="Barriuso J."/>
            <person name="Kellner H."/>
            <person name="Castanera R."/>
            <person name="Alfaro M."/>
            <person name="Ramirez L."/>
            <person name="Pisabarro A.G."/>
            <person name="Kuo A."/>
            <person name="Tritt A."/>
            <person name="Lipzen A."/>
            <person name="He G."/>
            <person name="Yan M."/>
            <person name="Ng V."/>
            <person name="Cullen D."/>
            <person name="Martin F."/>
            <person name="Rosso M.-N."/>
            <person name="Henrissat B."/>
            <person name="Hibbett D."/>
            <person name="Martinez A.T."/>
            <person name="Grigoriev I.V."/>
        </authorList>
    </citation>
    <scope>NUCLEOTIDE SEQUENCE</scope>
    <source>
        <strain evidence="3">AH 44721</strain>
    </source>
</reference>
<evidence type="ECO:0000313" key="4">
    <source>
        <dbReference type="Proteomes" id="UP000724874"/>
    </source>
</evidence>
<keyword evidence="1" id="KW-0472">Membrane</keyword>
<evidence type="ECO:0000313" key="3">
    <source>
        <dbReference type="EMBL" id="KAF8905941.1"/>
    </source>
</evidence>
<organism evidence="3 4">
    <name type="scientific">Gymnopilus junonius</name>
    <name type="common">Spectacular rustgill mushroom</name>
    <name type="synonym">Gymnopilus spectabilis subsp. junonius</name>
    <dbReference type="NCBI Taxonomy" id="109634"/>
    <lineage>
        <taxon>Eukaryota</taxon>
        <taxon>Fungi</taxon>
        <taxon>Dikarya</taxon>
        <taxon>Basidiomycota</taxon>
        <taxon>Agaricomycotina</taxon>
        <taxon>Agaricomycetes</taxon>
        <taxon>Agaricomycetidae</taxon>
        <taxon>Agaricales</taxon>
        <taxon>Agaricineae</taxon>
        <taxon>Hymenogastraceae</taxon>
        <taxon>Gymnopilus</taxon>
    </lineage>
</organism>
<feature type="transmembrane region" description="Helical" evidence="1">
    <location>
        <begin position="86"/>
        <end position="111"/>
    </location>
</feature>
<dbReference type="Pfam" id="PF20151">
    <property type="entry name" value="DUF6533"/>
    <property type="match status" value="1"/>
</dbReference>
<accession>A0A9P5NW56</accession>
<feature type="domain" description="DUF6533" evidence="2">
    <location>
        <begin position="22"/>
        <end position="65"/>
    </location>
</feature>
<comment type="caution">
    <text evidence="3">The sequence shown here is derived from an EMBL/GenBank/DDBJ whole genome shotgun (WGS) entry which is preliminary data.</text>
</comment>
<keyword evidence="1" id="KW-1133">Transmembrane helix</keyword>
<feature type="transmembrane region" description="Helical" evidence="1">
    <location>
        <begin position="171"/>
        <end position="192"/>
    </location>
</feature>
<feature type="transmembrane region" description="Helical" evidence="1">
    <location>
        <begin position="55"/>
        <end position="74"/>
    </location>
</feature>
<keyword evidence="1" id="KW-0812">Transmembrane</keyword>
<dbReference type="Proteomes" id="UP000724874">
    <property type="component" value="Unassembled WGS sequence"/>
</dbReference>
<dbReference type="AlphaFoldDB" id="A0A9P5NW56"/>
<protein>
    <recommendedName>
        <fullName evidence="2">DUF6533 domain-containing protein</fullName>
    </recommendedName>
</protein>